<dbReference type="EC" id="4.2.1.161" evidence="2"/>
<reference evidence="2 3" key="1">
    <citation type="journal article" date="2019" name="Int. J. Syst. Evol. Microbiol.">
        <title>The Global Catalogue of Microorganisms (GCM) 10K type strain sequencing project: providing services to taxonomists for standard genome sequencing and annotation.</title>
        <authorList>
            <consortium name="The Broad Institute Genomics Platform"/>
            <consortium name="The Broad Institute Genome Sequencing Center for Infectious Disease"/>
            <person name="Wu L."/>
            <person name="Ma J."/>
        </authorList>
    </citation>
    <scope>NUCLEOTIDE SEQUENCE [LARGE SCALE GENOMIC DNA]</scope>
    <source>
        <strain evidence="2 3">CGMCC 1.12237</strain>
    </source>
</reference>
<evidence type="ECO:0000313" key="2">
    <source>
        <dbReference type="EMBL" id="MFC5366841.1"/>
    </source>
</evidence>
<gene>
    <name evidence="2" type="primary">cruF</name>
    <name evidence="2" type="ORF">ACFPJ5_07800</name>
</gene>
<dbReference type="EMBL" id="JBHSKX010000001">
    <property type="protein sequence ID" value="MFC5366841.1"/>
    <property type="molecule type" value="Genomic_DNA"/>
</dbReference>
<keyword evidence="2" id="KW-0456">Lyase</keyword>
<keyword evidence="1" id="KW-0812">Transmembrane</keyword>
<proteinExistence type="predicted"/>
<dbReference type="PANTHER" id="PTHR39419:SF1">
    <property type="entry name" value="SLL0814 PROTEIN"/>
    <property type="match status" value="1"/>
</dbReference>
<protein>
    <submittedName>
        <fullName evidence="2">Bisanhydrobacterioruberin hydratase</fullName>
        <ecNumber evidence="2">4.2.1.161</ecNumber>
    </submittedName>
</protein>
<feature type="transmembrane region" description="Helical" evidence="1">
    <location>
        <begin position="133"/>
        <end position="154"/>
    </location>
</feature>
<keyword evidence="1" id="KW-0472">Membrane</keyword>
<dbReference type="InterPro" id="IPR007354">
    <property type="entry name" value="CruF-like"/>
</dbReference>
<feature type="transmembrane region" description="Helical" evidence="1">
    <location>
        <begin position="246"/>
        <end position="276"/>
    </location>
</feature>
<dbReference type="InterPro" id="IPR053540">
    <property type="entry name" value="BABR_hydratase"/>
</dbReference>
<name>A0ABD5RA08_9EURY</name>
<comment type="caution">
    <text evidence="2">The sequence shown here is derived from an EMBL/GenBank/DDBJ whole genome shotgun (WGS) entry which is preliminary data.</text>
</comment>
<feature type="transmembrane region" description="Helical" evidence="1">
    <location>
        <begin position="166"/>
        <end position="188"/>
    </location>
</feature>
<feature type="transmembrane region" description="Helical" evidence="1">
    <location>
        <begin position="34"/>
        <end position="53"/>
    </location>
</feature>
<feature type="transmembrane region" description="Helical" evidence="1">
    <location>
        <begin position="208"/>
        <end position="226"/>
    </location>
</feature>
<dbReference type="RefSeq" id="WP_227227823.1">
    <property type="nucleotide sequence ID" value="NZ_JAJCVJ010000001.1"/>
</dbReference>
<sequence>MADGRFAEGWQAEIPRTRPELEAFLDDLIRDNRFTISVFFPLVGAILLVGSALDLVPEPFKFHPLLILTGTFVMRSPLIVGVLPTGTRKTGWAVGLLALYAYGIEYVGIHTGYPYGTFQYVVDLGPRVGGVPLGLPVFFIPLVANAYLLCLLLLGDRAESGPVRLLTVIAAVLAMDLVLDPGAVAIGFWEYDLTGVALIYYGVPWTNYAGWVLSATVAVGLLDYGFDRPALLARLDDCEFMLDDMVSFVILWGCINAAFGNWLAVAVAGLFAVGLLRTDRFDTGLFRVWD</sequence>
<dbReference type="PANTHER" id="PTHR39419">
    <property type="entry name" value="SLL0814 PROTEIN"/>
    <property type="match status" value="1"/>
</dbReference>
<dbReference type="InterPro" id="IPR017823">
    <property type="entry name" value="CruF"/>
</dbReference>
<dbReference type="Proteomes" id="UP001596201">
    <property type="component" value="Unassembled WGS sequence"/>
</dbReference>
<organism evidence="2 3">
    <name type="scientific">Salinirubrum litoreum</name>
    <dbReference type="NCBI Taxonomy" id="1126234"/>
    <lineage>
        <taxon>Archaea</taxon>
        <taxon>Methanobacteriati</taxon>
        <taxon>Methanobacteriota</taxon>
        <taxon>Stenosarchaea group</taxon>
        <taxon>Halobacteria</taxon>
        <taxon>Halobacteriales</taxon>
        <taxon>Haloferacaceae</taxon>
        <taxon>Salinirubrum</taxon>
    </lineage>
</organism>
<feature type="transmembrane region" description="Helical" evidence="1">
    <location>
        <begin position="90"/>
        <end position="113"/>
    </location>
</feature>
<dbReference type="AlphaFoldDB" id="A0ABD5RA08"/>
<keyword evidence="3" id="KW-1185">Reference proteome</keyword>
<accession>A0ABD5RA08</accession>
<dbReference type="GO" id="GO:0016829">
    <property type="term" value="F:lyase activity"/>
    <property type="evidence" value="ECO:0007669"/>
    <property type="project" value="UniProtKB-KW"/>
</dbReference>
<evidence type="ECO:0000313" key="3">
    <source>
        <dbReference type="Proteomes" id="UP001596201"/>
    </source>
</evidence>
<dbReference type="NCBIfam" id="TIGR03460">
    <property type="entry name" value="crt_membr_arch"/>
    <property type="match status" value="1"/>
</dbReference>
<keyword evidence="1" id="KW-1133">Transmembrane helix</keyword>
<dbReference type="Pfam" id="PF04240">
    <property type="entry name" value="Caroten_synth"/>
    <property type="match status" value="1"/>
</dbReference>
<evidence type="ECO:0000256" key="1">
    <source>
        <dbReference type="SAM" id="Phobius"/>
    </source>
</evidence>
<feature type="transmembrane region" description="Helical" evidence="1">
    <location>
        <begin position="65"/>
        <end position="83"/>
    </location>
</feature>
<dbReference type="NCBIfam" id="NF041333">
    <property type="entry name" value="CruF_Halo"/>
    <property type="match status" value="1"/>
</dbReference>